<protein>
    <submittedName>
        <fullName evidence="1">Uncharacterized protein</fullName>
    </submittedName>
</protein>
<dbReference type="EMBL" id="CAUYUJ010004025">
    <property type="protein sequence ID" value="CAK0807862.1"/>
    <property type="molecule type" value="Genomic_DNA"/>
</dbReference>
<name>A0ABN9QS54_9DINO</name>
<evidence type="ECO:0000313" key="1">
    <source>
        <dbReference type="EMBL" id="CAK0807862.1"/>
    </source>
</evidence>
<accession>A0ABN9QS54</accession>
<organism evidence="1 2">
    <name type="scientific">Prorocentrum cordatum</name>
    <dbReference type="NCBI Taxonomy" id="2364126"/>
    <lineage>
        <taxon>Eukaryota</taxon>
        <taxon>Sar</taxon>
        <taxon>Alveolata</taxon>
        <taxon>Dinophyceae</taxon>
        <taxon>Prorocentrales</taxon>
        <taxon>Prorocentraceae</taxon>
        <taxon>Prorocentrum</taxon>
    </lineage>
</organism>
<keyword evidence="2" id="KW-1185">Reference proteome</keyword>
<reference evidence="1" key="1">
    <citation type="submission" date="2023-10" db="EMBL/GenBank/DDBJ databases">
        <authorList>
            <person name="Chen Y."/>
            <person name="Shah S."/>
            <person name="Dougan E. K."/>
            <person name="Thang M."/>
            <person name="Chan C."/>
        </authorList>
    </citation>
    <scope>NUCLEOTIDE SEQUENCE [LARGE SCALE GENOMIC DNA]</scope>
</reference>
<comment type="caution">
    <text evidence="1">The sequence shown here is derived from an EMBL/GenBank/DDBJ whole genome shotgun (WGS) entry which is preliminary data.</text>
</comment>
<dbReference type="Proteomes" id="UP001189429">
    <property type="component" value="Unassembled WGS sequence"/>
</dbReference>
<proteinExistence type="predicted"/>
<gene>
    <name evidence="1" type="ORF">PCOR1329_LOCUS13616</name>
</gene>
<sequence length="189" mass="21574">MEADLVEYYKPVRYKIANTSSYDAAGVDSRVEALKLIAAPERYDAILLTRFDLLLFKPLDAFPIQPSKINVPFREISELAFRHDCRVSDLMMIFPPKYLGLFTNGSWALGHALITNNPLVDKAKTDYFGCPHWQEHINLMSWEYAESGDYRFTPIGVISRDLATVEDGPYYFEGIPFARYPDHSAIPKA</sequence>
<evidence type="ECO:0000313" key="2">
    <source>
        <dbReference type="Proteomes" id="UP001189429"/>
    </source>
</evidence>